<dbReference type="Proteomes" id="UP000646749">
    <property type="component" value="Unassembled WGS sequence"/>
</dbReference>
<protein>
    <submittedName>
        <fullName evidence="1">Uncharacterized protein</fullName>
    </submittedName>
</protein>
<evidence type="ECO:0000313" key="1">
    <source>
        <dbReference type="EMBL" id="GIG86144.1"/>
    </source>
</evidence>
<organism evidence="1 2">
    <name type="scientific">Plantactinospora endophytica</name>
    <dbReference type="NCBI Taxonomy" id="673535"/>
    <lineage>
        <taxon>Bacteria</taxon>
        <taxon>Bacillati</taxon>
        <taxon>Actinomycetota</taxon>
        <taxon>Actinomycetes</taxon>
        <taxon>Micromonosporales</taxon>
        <taxon>Micromonosporaceae</taxon>
        <taxon>Plantactinospora</taxon>
    </lineage>
</organism>
<gene>
    <name evidence="1" type="ORF">Pen02_10800</name>
</gene>
<keyword evidence="2" id="KW-1185">Reference proteome</keyword>
<proteinExistence type="predicted"/>
<reference evidence="1 2" key="1">
    <citation type="submission" date="2021-01" db="EMBL/GenBank/DDBJ databases">
        <title>Whole genome shotgun sequence of Plantactinospora endophytica NBRC 110450.</title>
        <authorList>
            <person name="Komaki H."/>
            <person name="Tamura T."/>
        </authorList>
    </citation>
    <scope>NUCLEOTIDE SEQUENCE [LARGE SCALE GENOMIC DNA]</scope>
    <source>
        <strain evidence="1 2">NBRC 110450</strain>
    </source>
</reference>
<comment type="caution">
    <text evidence="1">The sequence shown here is derived from an EMBL/GenBank/DDBJ whole genome shotgun (WGS) entry which is preliminary data.</text>
</comment>
<dbReference type="EMBL" id="BONW01000003">
    <property type="protein sequence ID" value="GIG86144.1"/>
    <property type="molecule type" value="Genomic_DNA"/>
</dbReference>
<accession>A0ABQ4DUL7</accession>
<sequence length="78" mass="9092">MLYRDRVRVERHWWNGDRGPRSRRDVYIRTDGQRWEVEAQVGGAQGRSKVQQCPGEASARILADAWLGGRPGWREMVL</sequence>
<evidence type="ECO:0000313" key="2">
    <source>
        <dbReference type="Proteomes" id="UP000646749"/>
    </source>
</evidence>
<name>A0ABQ4DUL7_9ACTN</name>